<dbReference type="InterPro" id="IPR011990">
    <property type="entry name" value="TPR-like_helical_dom_sf"/>
</dbReference>
<dbReference type="Gene3D" id="1.25.40.10">
    <property type="entry name" value="Tetratricopeptide repeat domain"/>
    <property type="match status" value="1"/>
</dbReference>
<dbReference type="Proteomes" id="UP001344658">
    <property type="component" value="Unassembled WGS sequence"/>
</dbReference>
<dbReference type="SUPFAM" id="SSF48452">
    <property type="entry name" value="TPR-like"/>
    <property type="match status" value="1"/>
</dbReference>
<proteinExistence type="predicted"/>
<accession>A0ABU7P8I1</accession>
<sequence>MGEDRIRHADALYEQAVFGGDRDAPALAERALDAVEADLALARGRILHARFLADRRPDPRELALFRQAADLYRRLGDGRGEGEALFWTGTYHQVVAEEYAEAVPLFRRSYALAEAVGDRLTLSYATRHLAFAAEAEGRPQEARERFEESIALREELDFRPGVAAGKLALAELLRGQGDRAAADRLLDEAAELAAGCGAHGVLGWIEAARAAR</sequence>
<reference evidence="1 2" key="1">
    <citation type="submission" date="2023-12" db="EMBL/GenBank/DDBJ databases">
        <title>Streptomyces sp. V4-01.</title>
        <authorList>
            <person name="Somphong A."/>
            <person name="Phongsopitanun W."/>
        </authorList>
    </citation>
    <scope>NUCLEOTIDE SEQUENCE [LARGE SCALE GENOMIC DNA]</scope>
    <source>
        <strain evidence="1 2">V4-01</strain>
    </source>
</reference>
<dbReference type="Pfam" id="PF13424">
    <property type="entry name" value="TPR_12"/>
    <property type="match status" value="1"/>
</dbReference>
<dbReference type="RefSeq" id="WP_330794031.1">
    <property type="nucleotide sequence ID" value="NZ_JAZEWV010000005.1"/>
</dbReference>
<keyword evidence="2" id="KW-1185">Reference proteome</keyword>
<comment type="caution">
    <text evidence="1">The sequence shown here is derived from an EMBL/GenBank/DDBJ whole genome shotgun (WGS) entry which is preliminary data.</text>
</comment>
<evidence type="ECO:0000313" key="2">
    <source>
        <dbReference type="Proteomes" id="UP001344658"/>
    </source>
</evidence>
<dbReference type="EMBL" id="JAZEWV010000005">
    <property type="protein sequence ID" value="MEE4542111.1"/>
    <property type="molecule type" value="Genomic_DNA"/>
</dbReference>
<protein>
    <submittedName>
        <fullName evidence="1">Tetratricopeptide repeat protein</fullName>
    </submittedName>
</protein>
<evidence type="ECO:0000313" key="1">
    <source>
        <dbReference type="EMBL" id="MEE4542111.1"/>
    </source>
</evidence>
<name>A0ABU7P8I1_9ACTN</name>
<gene>
    <name evidence="1" type="ORF">V2S66_09055</name>
</gene>
<organism evidence="1 2">
    <name type="scientific">Actinacidiphila polyblastidii</name>
    <dbReference type="NCBI Taxonomy" id="3110430"/>
    <lineage>
        <taxon>Bacteria</taxon>
        <taxon>Bacillati</taxon>
        <taxon>Actinomycetota</taxon>
        <taxon>Actinomycetes</taxon>
        <taxon>Kitasatosporales</taxon>
        <taxon>Streptomycetaceae</taxon>
        <taxon>Actinacidiphila</taxon>
    </lineage>
</organism>